<proteinExistence type="inferred from homology"/>
<dbReference type="GO" id="GO:0046429">
    <property type="term" value="F:4-hydroxy-3-methylbut-2-en-1-yl diphosphate synthase activity (ferredoxin)"/>
    <property type="evidence" value="ECO:0007669"/>
    <property type="project" value="UniProtKB-UniRule"/>
</dbReference>
<evidence type="ECO:0000313" key="10">
    <source>
        <dbReference type="EMBL" id="MBO8426301.1"/>
    </source>
</evidence>
<dbReference type="SUPFAM" id="SSF56014">
    <property type="entry name" value="Nitrite and sulphite reductase 4Fe-4S domain-like"/>
    <property type="match status" value="1"/>
</dbReference>
<evidence type="ECO:0000313" key="11">
    <source>
        <dbReference type="Proteomes" id="UP000823634"/>
    </source>
</evidence>
<evidence type="ECO:0000256" key="7">
    <source>
        <dbReference type="HAMAP-Rule" id="MF_00159"/>
    </source>
</evidence>
<evidence type="ECO:0000259" key="9">
    <source>
        <dbReference type="Pfam" id="PF26540"/>
    </source>
</evidence>
<keyword evidence="4 7" id="KW-0408">Iron</keyword>
<dbReference type="AlphaFoldDB" id="A0A9D9DH07"/>
<organism evidence="10 11">
    <name type="scientific">Candidatus Alloenteromonas pullistercoris</name>
    <dbReference type="NCBI Taxonomy" id="2840785"/>
    <lineage>
        <taxon>Bacteria</taxon>
        <taxon>Bacillati</taxon>
        <taxon>Bacillota</taxon>
        <taxon>Bacillota incertae sedis</taxon>
        <taxon>Candidatus Alloenteromonas</taxon>
    </lineage>
</organism>
<feature type="binding site" evidence="7">
    <location>
        <position position="307"/>
    </location>
    <ligand>
        <name>[4Fe-4S] cluster</name>
        <dbReference type="ChEBI" id="CHEBI:49883"/>
    </ligand>
</feature>
<evidence type="ECO:0000256" key="4">
    <source>
        <dbReference type="ARBA" id="ARBA00023004"/>
    </source>
</evidence>
<dbReference type="Pfam" id="PF04551">
    <property type="entry name" value="GcpE"/>
    <property type="match status" value="1"/>
</dbReference>
<dbReference type="EMBL" id="JADINA010000021">
    <property type="protein sequence ID" value="MBO8426301.1"/>
    <property type="molecule type" value="Genomic_DNA"/>
</dbReference>
<dbReference type="GO" id="GO:0141197">
    <property type="term" value="F:4-hydroxy-3-methylbut-2-enyl-diphosphate synthase activity (flavodoxin)"/>
    <property type="evidence" value="ECO:0007669"/>
    <property type="project" value="UniProtKB-EC"/>
</dbReference>
<dbReference type="PIRSF" id="PIRSF004640">
    <property type="entry name" value="IspG"/>
    <property type="match status" value="1"/>
</dbReference>
<keyword evidence="1 7" id="KW-0004">4Fe-4S</keyword>
<dbReference type="SUPFAM" id="SSF51604">
    <property type="entry name" value="Enolase C-terminal domain-like"/>
    <property type="match status" value="1"/>
</dbReference>
<protein>
    <recommendedName>
        <fullName evidence="7">4-hydroxy-3-methylbut-2-en-1-yl diphosphate synthase (flavodoxin)</fullName>
        <ecNumber evidence="7">1.17.7.3</ecNumber>
    </recommendedName>
    <alternativeName>
        <fullName evidence="7">1-hydroxy-2-methyl-2-(E)-butenyl 4-diphosphate synthase</fullName>
    </alternativeName>
</protein>
<comment type="function">
    <text evidence="7">Converts 2C-methyl-D-erythritol 2,4-cyclodiphosphate (ME-2,4cPP) into 1-hydroxy-2-methyl-2-(E)-butenyl 4-diphosphate.</text>
</comment>
<feature type="binding site" evidence="7">
    <location>
        <position position="265"/>
    </location>
    <ligand>
        <name>[4Fe-4S] cluster</name>
        <dbReference type="ChEBI" id="CHEBI:49883"/>
    </ligand>
</feature>
<reference evidence="10" key="2">
    <citation type="journal article" date="2021" name="PeerJ">
        <title>Extensive microbial diversity within the chicken gut microbiome revealed by metagenomics and culture.</title>
        <authorList>
            <person name="Gilroy R."/>
            <person name="Ravi A."/>
            <person name="Getino M."/>
            <person name="Pursley I."/>
            <person name="Horton D.L."/>
            <person name="Alikhan N.F."/>
            <person name="Baker D."/>
            <person name="Gharbi K."/>
            <person name="Hall N."/>
            <person name="Watson M."/>
            <person name="Adriaenssens E.M."/>
            <person name="Foster-Nyarko E."/>
            <person name="Jarju S."/>
            <person name="Secka A."/>
            <person name="Antonio M."/>
            <person name="Oren A."/>
            <person name="Chaudhuri R.R."/>
            <person name="La Ragione R."/>
            <person name="Hildebrand F."/>
            <person name="Pallen M.J."/>
        </authorList>
    </citation>
    <scope>NUCLEOTIDE SEQUENCE</scope>
    <source>
        <strain evidence="10">17113</strain>
    </source>
</reference>
<comment type="catalytic activity">
    <reaction evidence="7">
        <text>(2E)-4-hydroxy-3-methylbut-2-enyl diphosphate + oxidized [flavodoxin] + H2O + 2 H(+) = 2-C-methyl-D-erythritol 2,4-cyclic diphosphate + reduced [flavodoxin]</text>
        <dbReference type="Rhea" id="RHEA:43604"/>
        <dbReference type="Rhea" id="RHEA-COMP:10622"/>
        <dbReference type="Rhea" id="RHEA-COMP:10623"/>
        <dbReference type="ChEBI" id="CHEBI:15377"/>
        <dbReference type="ChEBI" id="CHEBI:15378"/>
        <dbReference type="ChEBI" id="CHEBI:57618"/>
        <dbReference type="ChEBI" id="CHEBI:58210"/>
        <dbReference type="ChEBI" id="CHEBI:58483"/>
        <dbReference type="ChEBI" id="CHEBI:128753"/>
        <dbReference type="EC" id="1.17.7.3"/>
    </reaction>
</comment>
<dbReference type="GO" id="GO:0019288">
    <property type="term" value="P:isopentenyl diphosphate biosynthetic process, methylerythritol 4-phosphate pathway"/>
    <property type="evidence" value="ECO:0007669"/>
    <property type="project" value="UniProtKB-UniRule"/>
</dbReference>
<keyword evidence="2 7" id="KW-0479">Metal-binding</keyword>
<name>A0A9D9DH07_9FIRM</name>
<feature type="binding site" evidence="7">
    <location>
        <position position="300"/>
    </location>
    <ligand>
        <name>[4Fe-4S] cluster</name>
        <dbReference type="ChEBI" id="CHEBI:49883"/>
    </ligand>
</feature>
<comment type="similarity">
    <text evidence="7">Belongs to the IspG family.</text>
</comment>
<evidence type="ECO:0000256" key="5">
    <source>
        <dbReference type="ARBA" id="ARBA00023014"/>
    </source>
</evidence>
<keyword evidence="3 7" id="KW-0560">Oxidoreductase</keyword>
<dbReference type="GO" id="GO:0051539">
    <property type="term" value="F:4 iron, 4 sulfur cluster binding"/>
    <property type="evidence" value="ECO:0007669"/>
    <property type="project" value="UniProtKB-UniRule"/>
</dbReference>
<accession>A0A9D9DH07</accession>
<comment type="caution">
    <text evidence="10">The sequence shown here is derived from an EMBL/GenBank/DDBJ whole genome shotgun (WGS) entry which is preliminary data.</text>
</comment>
<reference evidence="10" key="1">
    <citation type="submission" date="2020-10" db="EMBL/GenBank/DDBJ databases">
        <authorList>
            <person name="Gilroy R."/>
        </authorList>
    </citation>
    <scope>NUCLEOTIDE SEQUENCE</scope>
    <source>
        <strain evidence="10">17113</strain>
    </source>
</reference>
<evidence type="ECO:0000259" key="8">
    <source>
        <dbReference type="Pfam" id="PF04551"/>
    </source>
</evidence>
<sequence>MGKREGTRPVYVGGVQVGGQSKVVIQTMANVKTEKTDDVAAQIKRCASSGAELMRLSVLDFHDAEAIAELKRLSPIPLIADIHFDYRLALACLDNGIDAIRINPGNIGDRERIKEVVDSCRERKVPIRIGVNSGSMDSSVYDYSGKLEAAKLVESAEKHVKILESLGFFDIVVSLKGSSALTSIEAYRLGSSRFPYPLHLGVTEAGPKDTGLLRSAACLSPLLLEGIGDTIRISLSDDPEEECLAARRLLHDLGLYPSLGTFISCPTCGRTQVDLIPAAKKIQRYLEKSGKKATVAIMGCVVNGPGEAKQADLGAAGGKGVWAIFKKGKVIRQVKDEDLIAEMEREIDLL</sequence>
<dbReference type="InterPro" id="IPR016425">
    <property type="entry name" value="IspG_bac"/>
</dbReference>
<dbReference type="Proteomes" id="UP000823634">
    <property type="component" value="Unassembled WGS sequence"/>
</dbReference>
<dbReference type="GO" id="GO:0005506">
    <property type="term" value="F:iron ion binding"/>
    <property type="evidence" value="ECO:0007669"/>
    <property type="project" value="InterPro"/>
</dbReference>
<dbReference type="InterPro" id="IPR058579">
    <property type="entry name" value="IspG_C"/>
</dbReference>
<dbReference type="NCBIfam" id="TIGR00612">
    <property type="entry name" value="ispG_gcpE"/>
    <property type="match status" value="1"/>
</dbReference>
<dbReference type="EC" id="1.17.7.3" evidence="7"/>
<evidence type="ECO:0000256" key="3">
    <source>
        <dbReference type="ARBA" id="ARBA00023002"/>
    </source>
</evidence>
<dbReference type="HAMAP" id="MF_00159">
    <property type="entry name" value="IspG"/>
    <property type="match status" value="1"/>
</dbReference>
<dbReference type="InterPro" id="IPR004588">
    <property type="entry name" value="IspG_bac-typ"/>
</dbReference>
<evidence type="ECO:0000256" key="1">
    <source>
        <dbReference type="ARBA" id="ARBA00022485"/>
    </source>
</evidence>
<dbReference type="Gene3D" id="3.30.413.10">
    <property type="entry name" value="Sulfite Reductase Hemoprotein, domain 1"/>
    <property type="match status" value="1"/>
</dbReference>
<dbReference type="Gene3D" id="3.20.20.20">
    <property type="entry name" value="Dihydropteroate synthase-like"/>
    <property type="match status" value="1"/>
</dbReference>
<keyword evidence="5 7" id="KW-0411">Iron-sulfur</keyword>
<keyword evidence="6 7" id="KW-0414">Isoprene biosynthesis</keyword>
<evidence type="ECO:0000256" key="6">
    <source>
        <dbReference type="ARBA" id="ARBA00023229"/>
    </source>
</evidence>
<dbReference type="Pfam" id="PF26540">
    <property type="entry name" value="GcpE_C"/>
    <property type="match status" value="1"/>
</dbReference>
<dbReference type="PANTHER" id="PTHR30454:SF0">
    <property type="entry name" value="4-HYDROXY-3-METHYLBUT-2-EN-1-YL DIPHOSPHATE SYNTHASE (FERREDOXIN), CHLOROPLASTIC"/>
    <property type="match status" value="1"/>
</dbReference>
<comment type="pathway">
    <text evidence="7">Isoprenoid biosynthesis; isopentenyl diphosphate biosynthesis via DXP pathway; isopentenyl diphosphate from 1-deoxy-D-xylulose 5-phosphate: step 5/6.</text>
</comment>
<feature type="domain" description="IspG TIM-barrel" evidence="8">
    <location>
        <begin position="7"/>
        <end position="246"/>
    </location>
</feature>
<gene>
    <name evidence="7 10" type="primary">ispG</name>
    <name evidence="10" type="synonym">gcpE</name>
    <name evidence="10" type="ORF">IAC61_03155</name>
</gene>
<dbReference type="InterPro" id="IPR045854">
    <property type="entry name" value="NO2/SO3_Rdtase_4Fe4S_sf"/>
</dbReference>
<comment type="cofactor">
    <cofactor evidence="7">
        <name>[4Fe-4S] cluster</name>
        <dbReference type="ChEBI" id="CHEBI:49883"/>
    </cofactor>
    <text evidence="7">Binds 1 [4Fe-4S] cluster.</text>
</comment>
<dbReference type="InterPro" id="IPR058578">
    <property type="entry name" value="IspG_TIM"/>
</dbReference>
<dbReference type="InterPro" id="IPR011005">
    <property type="entry name" value="Dihydropteroate_synth-like_sf"/>
</dbReference>
<evidence type="ECO:0000256" key="2">
    <source>
        <dbReference type="ARBA" id="ARBA00022723"/>
    </source>
</evidence>
<feature type="binding site" evidence="7">
    <location>
        <position position="268"/>
    </location>
    <ligand>
        <name>[4Fe-4S] cluster</name>
        <dbReference type="ChEBI" id="CHEBI:49883"/>
    </ligand>
</feature>
<feature type="domain" description="IspG C-terminal" evidence="9">
    <location>
        <begin position="262"/>
        <end position="348"/>
    </location>
</feature>
<dbReference type="InterPro" id="IPR036849">
    <property type="entry name" value="Enolase-like_C_sf"/>
</dbReference>
<dbReference type="NCBIfam" id="NF001540">
    <property type="entry name" value="PRK00366.1"/>
    <property type="match status" value="1"/>
</dbReference>
<dbReference type="PANTHER" id="PTHR30454">
    <property type="entry name" value="4-HYDROXY-3-METHYLBUT-2-EN-1-YL DIPHOSPHATE SYNTHASE"/>
    <property type="match status" value="1"/>
</dbReference>
<dbReference type="GO" id="GO:0016114">
    <property type="term" value="P:terpenoid biosynthetic process"/>
    <property type="evidence" value="ECO:0007669"/>
    <property type="project" value="InterPro"/>
</dbReference>